<protein>
    <recommendedName>
        <fullName evidence="1">DUF402 domain-containing protein</fullName>
    </recommendedName>
</protein>
<dbReference type="PaxDb" id="546414-Deide_08860"/>
<dbReference type="STRING" id="546414.Deide_08860"/>
<dbReference type="RefSeq" id="WP_012692885.1">
    <property type="nucleotide sequence ID" value="NC_012526.1"/>
</dbReference>
<accession>C1D1N8</accession>
<feature type="domain" description="DUF402" evidence="1">
    <location>
        <begin position="34"/>
        <end position="160"/>
    </location>
</feature>
<keyword evidence="3" id="KW-1185">Reference proteome</keyword>
<gene>
    <name evidence="2" type="ordered locus">Deide_08860</name>
</gene>
<evidence type="ECO:0000259" key="1">
    <source>
        <dbReference type="Pfam" id="PF04167"/>
    </source>
</evidence>
<dbReference type="OrthoDB" id="3821551at2"/>
<dbReference type="InterPro" id="IPR007295">
    <property type="entry name" value="DUF402"/>
</dbReference>
<proteinExistence type="predicted"/>
<organism evidence="2 3">
    <name type="scientific">Deinococcus deserti (strain DSM 17065 / CIP 109153 / LMG 22923 / VCD115)</name>
    <dbReference type="NCBI Taxonomy" id="546414"/>
    <lineage>
        <taxon>Bacteria</taxon>
        <taxon>Thermotogati</taxon>
        <taxon>Deinococcota</taxon>
        <taxon>Deinococci</taxon>
        <taxon>Deinococcales</taxon>
        <taxon>Deinococcaceae</taxon>
        <taxon>Deinococcus</taxon>
    </lineage>
</organism>
<dbReference type="InterPro" id="IPR035930">
    <property type="entry name" value="FomD-like_sf"/>
</dbReference>
<sequence>MANLAQPAVIQPVHAHPIKVERHDMAAMRHHTNTGIRPVHTYRETPYGLFVGRHFEGHPRIRHWEAHLLPELNMVVCRYDFHGLREHDYYLDVARITSQNHLWTVEDLYLDLIVHDGLRAEILDTDELLAARAAGYLSESDMQQAVAVAHQALSGLARAGYSLNNWLASHGVVVDWCAAGGDDPSEVRPHIPSSGPIFGHELYCSPDSAGGRPS</sequence>
<dbReference type="HOGENOM" id="CLU_103760_1_0_0"/>
<name>C1D1N8_DEIDV</name>
<dbReference type="Gene3D" id="2.40.380.10">
    <property type="entry name" value="FomD-like"/>
    <property type="match status" value="1"/>
</dbReference>
<dbReference type="KEGG" id="ddr:Deide_08860"/>
<dbReference type="Proteomes" id="UP000002208">
    <property type="component" value="Chromosome"/>
</dbReference>
<dbReference type="AlphaFoldDB" id="C1D1N8"/>
<dbReference type="eggNOG" id="COG2306">
    <property type="taxonomic scope" value="Bacteria"/>
</dbReference>
<evidence type="ECO:0000313" key="2">
    <source>
        <dbReference type="EMBL" id="ACO45762.1"/>
    </source>
</evidence>
<dbReference type="EMBL" id="CP001114">
    <property type="protein sequence ID" value="ACO45762.1"/>
    <property type="molecule type" value="Genomic_DNA"/>
</dbReference>
<dbReference type="Pfam" id="PF04167">
    <property type="entry name" value="DUF402"/>
    <property type="match status" value="1"/>
</dbReference>
<dbReference type="SUPFAM" id="SSF159234">
    <property type="entry name" value="FomD-like"/>
    <property type="match status" value="1"/>
</dbReference>
<evidence type="ECO:0000313" key="3">
    <source>
        <dbReference type="Proteomes" id="UP000002208"/>
    </source>
</evidence>
<reference evidence="2 3" key="1">
    <citation type="journal article" date="2009" name="PLoS Genet.">
        <title>Alliance of proteomics and genomics to unravel the specificities of Sahara bacterium Deinococcus deserti.</title>
        <authorList>
            <person name="de Groot A."/>
            <person name="Dulermo R."/>
            <person name="Ortet P."/>
            <person name="Blanchard L."/>
            <person name="Guerin P."/>
            <person name="Fernandez B."/>
            <person name="Vacherie B."/>
            <person name="Dossat C."/>
            <person name="Jolivet E."/>
            <person name="Siguier P."/>
            <person name="Chandler M."/>
            <person name="Barakat M."/>
            <person name="Dedieu A."/>
            <person name="Barbe V."/>
            <person name="Heulin T."/>
            <person name="Sommer S."/>
            <person name="Achouak W."/>
            <person name="Armengaud J."/>
        </authorList>
    </citation>
    <scope>NUCLEOTIDE SEQUENCE [LARGE SCALE GENOMIC DNA]</scope>
    <source>
        <strain evidence="3">DSM 17065 / CIP 109153 / LMG 22923 / VCD115</strain>
    </source>
</reference>